<evidence type="ECO:0000313" key="1">
    <source>
        <dbReference type="EMBL" id="KIE11647.1"/>
    </source>
</evidence>
<feature type="non-terminal residue" evidence="1">
    <location>
        <position position="1"/>
    </location>
</feature>
<proteinExistence type="predicted"/>
<name>A0A0C1NAB4_9CYAN</name>
<dbReference type="EMBL" id="JHEG02000043">
    <property type="protein sequence ID" value="KIE11647.1"/>
    <property type="molecule type" value="Genomic_DNA"/>
</dbReference>
<accession>A0A0C1NAB4</accession>
<comment type="caution">
    <text evidence="1">The sequence shown here is derived from an EMBL/GenBank/DDBJ whole genome shotgun (WGS) entry which is preliminary data.</text>
</comment>
<dbReference type="InterPro" id="IPR029063">
    <property type="entry name" value="SAM-dependent_MTases_sf"/>
</dbReference>
<reference evidence="1" key="1">
    <citation type="journal article" date="2015" name="Genome Announc.">
        <title>Draft Genome Sequence of Tolypothrix boutellei Strain VB521301.</title>
        <authorList>
            <person name="Chandrababunaidu M.M."/>
            <person name="Singh D."/>
            <person name="Sen D."/>
            <person name="Bhan S."/>
            <person name="Das S."/>
            <person name="Gupta A."/>
            <person name="Adhikary S.P."/>
            <person name="Tripathy S."/>
        </authorList>
    </citation>
    <scope>NUCLEOTIDE SEQUENCE</scope>
    <source>
        <strain evidence="1">VB521301</strain>
    </source>
</reference>
<dbReference type="OrthoDB" id="9772751at2"/>
<sequence length="155" mass="18006">LTTVEPADIVYSWGVLHHTGQMWTAIENAARFLKPGSLFYIALYQTTPRTPYWIEIKKRYNAASPFMKRVMDYQYVIRHVILPELIRFRNPWGIETTMNALYKTCVHHRRSEEGGFSAVVATELKVLHNFFFYNSFSDSRTSHSALEGSKLPELS</sequence>
<dbReference type="STRING" id="1479485.DA73_0214145"/>
<dbReference type="SUPFAM" id="SSF53335">
    <property type="entry name" value="S-adenosyl-L-methionine-dependent methyltransferases"/>
    <property type="match status" value="1"/>
</dbReference>
<organism evidence="1">
    <name type="scientific">Tolypothrix bouteillei VB521301</name>
    <dbReference type="NCBI Taxonomy" id="1479485"/>
    <lineage>
        <taxon>Bacteria</taxon>
        <taxon>Bacillati</taxon>
        <taxon>Cyanobacteriota</taxon>
        <taxon>Cyanophyceae</taxon>
        <taxon>Nostocales</taxon>
        <taxon>Tolypothrichaceae</taxon>
        <taxon>Tolypothrix</taxon>
    </lineage>
</organism>
<dbReference type="Gene3D" id="3.40.50.150">
    <property type="entry name" value="Vaccinia Virus protein VP39"/>
    <property type="match status" value="1"/>
</dbReference>
<dbReference type="AlphaFoldDB" id="A0A0C1NAB4"/>
<protein>
    <submittedName>
        <fullName evidence="1">Uncharacterized protein</fullName>
    </submittedName>
</protein>
<gene>
    <name evidence="1" type="ORF">DA73_0214145</name>
</gene>